<keyword evidence="3" id="KW-1185">Reference proteome</keyword>
<feature type="region of interest" description="Disordered" evidence="1">
    <location>
        <begin position="90"/>
        <end position="110"/>
    </location>
</feature>
<organism evidence="2 3">
    <name type="scientific">Collybia nuda</name>
    <dbReference type="NCBI Taxonomy" id="64659"/>
    <lineage>
        <taxon>Eukaryota</taxon>
        <taxon>Fungi</taxon>
        <taxon>Dikarya</taxon>
        <taxon>Basidiomycota</taxon>
        <taxon>Agaricomycotina</taxon>
        <taxon>Agaricomycetes</taxon>
        <taxon>Agaricomycetidae</taxon>
        <taxon>Agaricales</taxon>
        <taxon>Tricholomatineae</taxon>
        <taxon>Clitocybaceae</taxon>
        <taxon>Collybia</taxon>
    </lineage>
</organism>
<evidence type="ECO:0000313" key="2">
    <source>
        <dbReference type="EMBL" id="KAF9460470.1"/>
    </source>
</evidence>
<sequence length="246" mass="26880">MDAGNPSLVFDCIYHTSVKSRTLIDPEFKIFLVELALQRLEAQTSLVLSRQIGTPNISSKGKLLPRTVLIPSFLAEKPQHSNSKPLIEEVAHASTSASSDSPGSHKPKAILKASPPQVSSLLAKPTTTRHEKLSWTWSKIDERLRIVISVPALITSDIAQTTLDIEPRRFIVSIPGYPTLDVNLVLSDAEIVATSSSKTSVSLHGTPDKEVQEPSRILMLKRQRDLDVDGATAEWHVAEGNLVLLA</sequence>
<dbReference type="EMBL" id="MU150298">
    <property type="protein sequence ID" value="KAF9460470.1"/>
    <property type="molecule type" value="Genomic_DNA"/>
</dbReference>
<gene>
    <name evidence="2" type="ORF">BDZ94DRAFT_924939</name>
</gene>
<reference evidence="2" key="1">
    <citation type="submission" date="2020-11" db="EMBL/GenBank/DDBJ databases">
        <authorList>
            <consortium name="DOE Joint Genome Institute"/>
            <person name="Ahrendt S."/>
            <person name="Riley R."/>
            <person name="Andreopoulos W."/>
            <person name="Labutti K."/>
            <person name="Pangilinan J."/>
            <person name="Ruiz-Duenas F.J."/>
            <person name="Barrasa J.M."/>
            <person name="Sanchez-Garcia M."/>
            <person name="Camarero S."/>
            <person name="Miyauchi S."/>
            <person name="Serrano A."/>
            <person name="Linde D."/>
            <person name="Babiker R."/>
            <person name="Drula E."/>
            <person name="Ayuso-Fernandez I."/>
            <person name="Pacheco R."/>
            <person name="Padilla G."/>
            <person name="Ferreira P."/>
            <person name="Barriuso J."/>
            <person name="Kellner H."/>
            <person name="Castanera R."/>
            <person name="Alfaro M."/>
            <person name="Ramirez L."/>
            <person name="Pisabarro A.G."/>
            <person name="Kuo A."/>
            <person name="Tritt A."/>
            <person name="Lipzen A."/>
            <person name="He G."/>
            <person name="Yan M."/>
            <person name="Ng V."/>
            <person name="Cullen D."/>
            <person name="Martin F."/>
            <person name="Rosso M.-N."/>
            <person name="Henrissat B."/>
            <person name="Hibbett D."/>
            <person name="Martinez A.T."/>
            <person name="Grigoriev I.V."/>
        </authorList>
    </citation>
    <scope>NUCLEOTIDE SEQUENCE</scope>
    <source>
        <strain evidence="2">CBS 247.69</strain>
    </source>
</reference>
<evidence type="ECO:0000313" key="3">
    <source>
        <dbReference type="Proteomes" id="UP000807353"/>
    </source>
</evidence>
<evidence type="ECO:0008006" key="4">
    <source>
        <dbReference type="Google" id="ProtNLM"/>
    </source>
</evidence>
<name>A0A9P5Y181_9AGAR</name>
<protein>
    <recommendedName>
        <fullName evidence="4">PIH1 N-terminal domain-containing protein</fullName>
    </recommendedName>
</protein>
<feature type="compositionally biased region" description="Low complexity" evidence="1">
    <location>
        <begin position="92"/>
        <end position="104"/>
    </location>
</feature>
<evidence type="ECO:0000256" key="1">
    <source>
        <dbReference type="SAM" id="MobiDB-lite"/>
    </source>
</evidence>
<accession>A0A9P5Y181</accession>
<proteinExistence type="predicted"/>
<dbReference type="OrthoDB" id="5135119at2759"/>
<dbReference type="AlphaFoldDB" id="A0A9P5Y181"/>
<comment type="caution">
    <text evidence="2">The sequence shown here is derived from an EMBL/GenBank/DDBJ whole genome shotgun (WGS) entry which is preliminary data.</text>
</comment>
<dbReference type="Proteomes" id="UP000807353">
    <property type="component" value="Unassembled WGS sequence"/>
</dbReference>